<dbReference type="Proteomes" id="UP001652628">
    <property type="component" value="Chromosome X"/>
</dbReference>
<dbReference type="Gene3D" id="3.30.710.10">
    <property type="entry name" value="Potassium Channel Kv1.1, Chain A"/>
    <property type="match status" value="1"/>
</dbReference>
<sequence>MSTSFKSRIPERVKHSLTALHGPNSRVSRSRSIARPNRCTMYRSKLPLPIRMLTALVREEPPQAVAAATTRPETERETEAVIRSLVRRSIPPAVRGNRTSFRRIQLAHSSPQVASVSLTMKPQIRWQNASALSPPQKPHTVQLPVPPVVKRKRPEDEVVSAKSLIELVAGKWQPEMKMMRFLCSDHRLINVPSRLMYRYSEVMCSLEVEEQPIELRAIRSVTLLRVVMWMHQKSLNGNGELLSAGLEQSCICADQSIAQEKENGNGNENENTENSCEITENTQENDASIIINTESIINQMFDAYSDSEEETTEDSSESSENSEENDSAESIDFEMSNGYRKYGYENTKNSCERTERMRNRIFKVYNKRRYANAENSCENYENAENLIYKKLNGYTEGGNEKLENCILSDICKMTDLANGMHFRNAGNITSNTGNTQMKPRTGNDFNKVGGNEPNANGNGSDKENTINNVYGNHSQDRFVISPTNTGIFRESSGNGIENGKEKGTIEGSSLSENIFRTSGKPNFSEINLNGNGNENRNASEQKVPNVENLRSEASELSSWEQRLLGSELYQLVELILAAHYLGVDSLTLLATQHFGELMAQRTRTERCLMLKIHTHLAGVRQTLDTHRPRIREIMTQEKNQNHLRPQRGSPAFAAVNKDPIKISSMRSSQRTGGPCAIETPTTPLCSNRHRHHQNCFYSRF</sequence>
<dbReference type="GeneID" id="108005332"/>
<evidence type="ECO:0000313" key="2">
    <source>
        <dbReference type="Proteomes" id="UP001652628"/>
    </source>
</evidence>
<accession>A0AB39YY90</accession>
<dbReference type="InterPro" id="IPR011333">
    <property type="entry name" value="SKP1/BTB/POZ_sf"/>
</dbReference>
<name>A0AB39YY90_DROSZ</name>
<feature type="compositionally biased region" description="Acidic residues" evidence="1">
    <location>
        <begin position="305"/>
        <end position="332"/>
    </location>
</feature>
<protein>
    <submittedName>
        <fullName evidence="3">Uncharacterized protein</fullName>
    </submittedName>
</protein>
<evidence type="ECO:0000313" key="3">
    <source>
        <dbReference type="RefSeq" id="XP_016924048.2"/>
    </source>
</evidence>
<gene>
    <name evidence="3" type="primary">LOC108005332</name>
</gene>
<proteinExistence type="predicted"/>
<dbReference type="InterPro" id="IPR036296">
    <property type="entry name" value="SKP1-like_dim_sf"/>
</dbReference>
<organism evidence="2 3">
    <name type="scientific">Drosophila suzukii</name>
    <name type="common">Spotted-wing drosophila fruit fly</name>
    <dbReference type="NCBI Taxonomy" id="28584"/>
    <lineage>
        <taxon>Eukaryota</taxon>
        <taxon>Metazoa</taxon>
        <taxon>Ecdysozoa</taxon>
        <taxon>Arthropoda</taxon>
        <taxon>Hexapoda</taxon>
        <taxon>Insecta</taxon>
        <taxon>Pterygota</taxon>
        <taxon>Neoptera</taxon>
        <taxon>Endopterygota</taxon>
        <taxon>Diptera</taxon>
        <taxon>Brachycera</taxon>
        <taxon>Muscomorpha</taxon>
        <taxon>Ephydroidea</taxon>
        <taxon>Drosophilidae</taxon>
        <taxon>Drosophila</taxon>
        <taxon>Sophophora</taxon>
    </lineage>
</organism>
<dbReference type="GO" id="GO:0006511">
    <property type="term" value="P:ubiquitin-dependent protein catabolic process"/>
    <property type="evidence" value="ECO:0007669"/>
    <property type="project" value="InterPro"/>
</dbReference>
<dbReference type="RefSeq" id="XP_016924048.2">
    <property type="nucleotide sequence ID" value="XM_017068559.4"/>
</dbReference>
<keyword evidence="2" id="KW-1185">Reference proteome</keyword>
<feature type="region of interest" description="Disordered" evidence="1">
    <location>
        <begin position="261"/>
        <end position="283"/>
    </location>
</feature>
<dbReference type="SUPFAM" id="SSF81382">
    <property type="entry name" value="Skp1 dimerisation domain-like"/>
    <property type="match status" value="1"/>
</dbReference>
<dbReference type="AlphaFoldDB" id="A0AB39YY90"/>
<feature type="compositionally biased region" description="Low complexity" evidence="1">
    <location>
        <begin position="264"/>
        <end position="282"/>
    </location>
</feature>
<feature type="region of interest" description="Disordered" evidence="1">
    <location>
        <begin position="305"/>
        <end position="334"/>
    </location>
</feature>
<evidence type="ECO:0000256" key="1">
    <source>
        <dbReference type="SAM" id="MobiDB-lite"/>
    </source>
</evidence>
<reference evidence="3" key="1">
    <citation type="submission" date="2025-08" db="UniProtKB">
        <authorList>
            <consortium name="RefSeq"/>
        </authorList>
    </citation>
    <scope>IDENTIFICATION</scope>
</reference>